<keyword evidence="1" id="KW-0812">Transmembrane</keyword>
<accession>A0A8S5VIF0</accession>
<keyword evidence="1" id="KW-1133">Transmembrane helix</keyword>
<feature type="transmembrane region" description="Helical" evidence="1">
    <location>
        <begin position="38"/>
        <end position="59"/>
    </location>
</feature>
<evidence type="ECO:0000313" key="2">
    <source>
        <dbReference type="EMBL" id="DAG06557.1"/>
    </source>
</evidence>
<dbReference type="EMBL" id="BK016274">
    <property type="protein sequence ID" value="DAG06557.1"/>
    <property type="molecule type" value="Genomic_DNA"/>
</dbReference>
<organism evidence="2">
    <name type="scientific">Podoviridae sp. ct9H612</name>
    <dbReference type="NCBI Taxonomy" id="2825226"/>
    <lineage>
        <taxon>Viruses</taxon>
        <taxon>Duplodnaviria</taxon>
        <taxon>Heunggongvirae</taxon>
        <taxon>Uroviricota</taxon>
        <taxon>Caudoviricetes</taxon>
    </lineage>
</organism>
<protein>
    <submittedName>
        <fullName evidence="2">Uncharacterized protein</fullName>
    </submittedName>
</protein>
<keyword evidence="1" id="KW-0472">Membrane</keyword>
<evidence type="ECO:0000256" key="1">
    <source>
        <dbReference type="SAM" id="Phobius"/>
    </source>
</evidence>
<name>A0A8S5VIF0_9CAUD</name>
<reference evidence="2" key="1">
    <citation type="journal article" date="2021" name="Proc. Natl. Acad. Sci. U.S.A.">
        <title>A Catalog of Tens of Thousands of Viruses from Human Metagenomes Reveals Hidden Associations with Chronic Diseases.</title>
        <authorList>
            <person name="Tisza M.J."/>
            <person name="Buck C.B."/>
        </authorList>
    </citation>
    <scope>NUCLEOTIDE SEQUENCE</scope>
    <source>
        <strain evidence="2">Ct9H612</strain>
    </source>
</reference>
<proteinExistence type="predicted"/>
<sequence length="60" mass="6704">MLICIAVILFGTAIIYFSLTSGDCSTCWHRDWEKIRAARAGVAIVIIGCLLVCYQFAYWG</sequence>